<dbReference type="Proteomes" id="UP000283210">
    <property type="component" value="Chromosome 2"/>
</dbReference>
<dbReference type="InterPro" id="IPR039011">
    <property type="entry name" value="IRS"/>
</dbReference>
<feature type="region of interest" description="Disordered" evidence="2">
    <location>
        <begin position="257"/>
        <end position="442"/>
    </location>
</feature>
<dbReference type="GO" id="GO:0005829">
    <property type="term" value="C:cytosol"/>
    <property type="evidence" value="ECO:0007669"/>
    <property type="project" value="TreeGrafter"/>
</dbReference>
<dbReference type="OrthoDB" id="946068at2759"/>
<evidence type="ECO:0000313" key="4">
    <source>
        <dbReference type="EMBL" id="RVE75541.1"/>
    </source>
</evidence>
<dbReference type="PANTHER" id="PTHR10614">
    <property type="entry name" value="INSULIN RECEPTOR SUBSTRATE"/>
    <property type="match status" value="1"/>
</dbReference>
<feature type="region of interest" description="Disordered" evidence="2">
    <location>
        <begin position="454"/>
        <end position="499"/>
    </location>
</feature>
<dbReference type="PANTHER" id="PTHR10614:SF13">
    <property type="entry name" value="INSULIN RECEPTOR SUBSTRATE 1"/>
    <property type="match status" value="1"/>
</dbReference>
<dbReference type="InterPro" id="IPR011993">
    <property type="entry name" value="PH-like_dom_sf"/>
</dbReference>
<dbReference type="GO" id="GO:0005158">
    <property type="term" value="F:insulin receptor binding"/>
    <property type="evidence" value="ECO:0007669"/>
    <property type="project" value="InterPro"/>
</dbReference>
<evidence type="ECO:0000256" key="2">
    <source>
        <dbReference type="SAM" id="MobiDB-lite"/>
    </source>
</evidence>
<keyword evidence="5" id="KW-1185">Reference proteome</keyword>
<dbReference type="GO" id="GO:0008286">
    <property type="term" value="P:insulin receptor signaling pathway"/>
    <property type="evidence" value="ECO:0007669"/>
    <property type="project" value="InterPro"/>
</dbReference>
<reference evidence="4 5" key="1">
    <citation type="submission" date="2018-11" db="EMBL/GenBank/DDBJ databases">
        <authorList>
            <person name="Lopez-Roques C."/>
            <person name="Donnadieu C."/>
            <person name="Bouchez O."/>
            <person name="Klopp C."/>
            <person name="Cabau C."/>
            <person name="Zahm M."/>
        </authorList>
    </citation>
    <scope>NUCLEOTIDE SEQUENCE [LARGE SCALE GENOMIC DNA]</scope>
    <source>
        <strain evidence="4">RS831</strain>
        <tissue evidence="4">Whole body</tissue>
    </source>
</reference>
<accession>A0A437DKW1</accession>
<dbReference type="InterPro" id="IPR001849">
    <property type="entry name" value="PH_domain"/>
</dbReference>
<gene>
    <name evidence="4" type="ORF">OJAV_G00017710</name>
</gene>
<dbReference type="SUPFAM" id="SSF50729">
    <property type="entry name" value="PH domain-like"/>
    <property type="match status" value="1"/>
</dbReference>
<keyword evidence="1" id="KW-0677">Repeat</keyword>
<feature type="compositionally biased region" description="Polar residues" evidence="2">
    <location>
        <begin position="391"/>
        <end position="410"/>
    </location>
</feature>
<dbReference type="SMART" id="SM00233">
    <property type="entry name" value="PH"/>
    <property type="match status" value="1"/>
</dbReference>
<feature type="domain" description="PH" evidence="3">
    <location>
        <begin position="145"/>
        <end position="255"/>
    </location>
</feature>
<evidence type="ECO:0000313" key="5">
    <source>
        <dbReference type="Proteomes" id="UP000283210"/>
    </source>
</evidence>
<evidence type="ECO:0000259" key="3">
    <source>
        <dbReference type="SMART" id="SM00233"/>
    </source>
</evidence>
<evidence type="ECO:0000256" key="1">
    <source>
        <dbReference type="ARBA" id="ARBA00022737"/>
    </source>
</evidence>
<organism evidence="4 5">
    <name type="scientific">Oryzias javanicus</name>
    <name type="common">Javanese ricefish</name>
    <name type="synonym">Aplocheilus javanicus</name>
    <dbReference type="NCBI Taxonomy" id="123683"/>
    <lineage>
        <taxon>Eukaryota</taxon>
        <taxon>Metazoa</taxon>
        <taxon>Chordata</taxon>
        <taxon>Craniata</taxon>
        <taxon>Vertebrata</taxon>
        <taxon>Euteleostomi</taxon>
        <taxon>Actinopterygii</taxon>
        <taxon>Neopterygii</taxon>
        <taxon>Teleostei</taxon>
        <taxon>Neoteleostei</taxon>
        <taxon>Acanthomorphata</taxon>
        <taxon>Ovalentaria</taxon>
        <taxon>Atherinomorphae</taxon>
        <taxon>Beloniformes</taxon>
        <taxon>Adrianichthyidae</taxon>
        <taxon>Oryziinae</taxon>
        <taxon>Oryzias</taxon>
    </lineage>
</organism>
<feature type="region of interest" description="Disordered" evidence="2">
    <location>
        <begin position="515"/>
        <end position="536"/>
    </location>
</feature>
<protein>
    <recommendedName>
        <fullName evidence="3">PH domain-containing protein</fullName>
    </recommendedName>
</protein>
<reference evidence="4 5" key="2">
    <citation type="submission" date="2019-01" db="EMBL/GenBank/DDBJ databases">
        <title>A chromosome length genome reference of the Java medaka (oryzias javanicus).</title>
        <authorList>
            <person name="Herpin A."/>
            <person name="Takehana Y."/>
            <person name="Naruse K."/>
            <person name="Ansai S."/>
            <person name="Kawaguchi M."/>
        </authorList>
    </citation>
    <scope>NUCLEOTIDE SEQUENCE [LARGE SCALE GENOMIC DNA]</scope>
    <source>
        <strain evidence="4">RS831</strain>
        <tissue evidence="4">Whole body</tissue>
    </source>
</reference>
<proteinExistence type="predicted"/>
<dbReference type="Gene3D" id="2.30.29.30">
    <property type="entry name" value="Pleckstrin-homology domain (PH domain)/Phosphotyrosine-binding domain (PTB)"/>
    <property type="match status" value="1"/>
</dbReference>
<sequence>MWKEFQHSAVVSRFLMKTQELHIHLNPTLGSLNPWGHVSAFLRQQCRFLHAAPERHADLAPDAIKPANRCVVCLCCSRRTGGCASTSLSLLVLLPPWTLTVPEKASEGLRVQRSSSGFYEELFWSLQAPVPLAGAFVSSGPHSDVVKQGYLGKLERNRRRYFVLRAGSHTGPSRLEWYRNREKFTAAEKSAGRTAPFGSSKAGTLYLRCCLGVSRIGDSRRGHTLELYAKDRTLVLLAEDRQQNQDCLLQRGVARHGEASRSGQLQTAHRGEPALPHRHLPRLGPPRSRCGAAVRQHPSAERATVRTPGRPVLPGAGPVGARRGRGDLDGGEAASPRPADPRVHSGDGLRALRALPDLGGSPASGHSQRPGLLASKRCRHKPRDRPGNARPPQSRTTIQNPQTSPALRSNQSDDGKQDSTTSDLSPSGARQGPAACNLRNWGWSEGEEPLGYMVMSPQAGIKPSAPPPDDYVTMESPQRLERTACSSSSSSSSSLHTTFSSLACDSPSSLHAVGVPLSPVPGEAQRSSDRSPPARVWRASCGSALPDPDLLRSAVRRSWLPPCFLSCLKGGDRS</sequence>
<name>A0A437DKW1_ORYJA</name>
<dbReference type="GO" id="GO:0043548">
    <property type="term" value="F:phosphatidylinositol 3-kinase binding"/>
    <property type="evidence" value="ECO:0007669"/>
    <property type="project" value="TreeGrafter"/>
</dbReference>
<dbReference type="EMBL" id="CM012438">
    <property type="protein sequence ID" value="RVE75541.1"/>
    <property type="molecule type" value="Genomic_DNA"/>
</dbReference>
<dbReference type="AlphaFoldDB" id="A0A437DKW1"/>
<dbReference type="GO" id="GO:0005886">
    <property type="term" value="C:plasma membrane"/>
    <property type="evidence" value="ECO:0007669"/>
    <property type="project" value="TreeGrafter"/>
</dbReference>